<name>A0ABU6KFU8_9BACI</name>
<reference evidence="5 6" key="1">
    <citation type="journal article" date="2024" name="Int. J. Syst. Evol. Microbiol.">
        <title>Virgibacillus tibetensis sp. nov., isolated from salt lake on the Tibetan Plateau of China.</title>
        <authorList>
            <person name="Phurbu D."/>
            <person name="Liu Z.-X."/>
            <person name="Wang R."/>
            <person name="Zheng Y.-Y."/>
            <person name="Liu H.-C."/>
            <person name="Zhou Y.-G."/>
            <person name="Yu Y.-J."/>
            <person name="Li A.-H."/>
        </authorList>
    </citation>
    <scope>NUCLEOTIDE SEQUENCE [LARGE SCALE GENOMIC DNA]</scope>
    <source>
        <strain evidence="5 6">C22-A2</strain>
    </source>
</reference>
<proteinExistence type="inferred from homology"/>
<feature type="transmembrane region" description="Helical" evidence="3">
    <location>
        <begin position="34"/>
        <end position="55"/>
    </location>
</feature>
<feature type="transmembrane region" description="Helical" evidence="3">
    <location>
        <begin position="215"/>
        <end position="240"/>
    </location>
</feature>
<organism evidence="5 6">
    <name type="scientific">Virgibacillus tibetensis</name>
    <dbReference type="NCBI Taxonomy" id="3042313"/>
    <lineage>
        <taxon>Bacteria</taxon>
        <taxon>Bacillati</taxon>
        <taxon>Bacillota</taxon>
        <taxon>Bacilli</taxon>
        <taxon>Bacillales</taxon>
        <taxon>Bacillaceae</taxon>
        <taxon>Virgibacillus</taxon>
    </lineage>
</organism>
<gene>
    <name evidence="5" type="ORF">QGM71_11215</name>
</gene>
<dbReference type="InterPro" id="IPR037185">
    <property type="entry name" value="EmrE-like"/>
</dbReference>
<evidence type="ECO:0000256" key="3">
    <source>
        <dbReference type="SAM" id="Phobius"/>
    </source>
</evidence>
<keyword evidence="3" id="KW-0472">Membrane</keyword>
<dbReference type="PANTHER" id="PTHR22911">
    <property type="entry name" value="ACYL-MALONYL CONDENSING ENZYME-RELATED"/>
    <property type="match status" value="1"/>
</dbReference>
<dbReference type="EMBL" id="JARZFX010000004">
    <property type="protein sequence ID" value="MEC5424060.1"/>
    <property type="molecule type" value="Genomic_DNA"/>
</dbReference>
<dbReference type="PANTHER" id="PTHR22911:SF137">
    <property type="entry name" value="SOLUTE CARRIER FAMILY 35 MEMBER G2-RELATED"/>
    <property type="match status" value="1"/>
</dbReference>
<feature type="transmembrane region" description="Helical" evidence="3">
    <location>
        <begin position="182"/>
        <end position="200"/>
    </location>
</feature>
<accession>A0ABU6KFU8</accession>
<feature type="transmembrane region" description="Helical" evidence="3">
    <location>
        <begin position="271"/>
        <end position="291"/>
    </location>
</feature>
<sequence>MGKHKGILFVLIGAASFGFTPIFAKLGFSHGYSLGQLNIVQMIISCFFLWGITLSKRTSFKGLTQKNVIQILITGTMVGLTSIFYYGSIQYLPASLAIILLFQFVWIGIIFEWLFSKVKPTIVTLVVIVIILTGVFFASNIIGGTIRDLPLVGFVFGVLAAFTYACFIFFSGKVATTVNPWVRSSLMVSGSVVLVFLIFIKDVPSVITTFDGKLWLIAAGVGLFGAVLPPLFFALGAYLISGGLANILSSIELPIAIISASIILSETITPLQWLGTILIILAIILNELGSIQLKRKYDSKKPHQV</sequence>
<feature type="domain" description="EamA" evidence="4">
    <location>
        <begin position="153"/>
        <end position="285"/>
    </location>
</feature>
<dbReference type="SUPFAM" id="SSF103481">
    <property type="entry name" value="Multidrug resistance efflux transporter EmrE"/>
    <property type="match status" value="2"/>
</dbReference>
<feature type="transmembrane region" description="Helical" evidence="3">
    <location>
        <begin position="122"/>
        <end position="143"/>
    </location>
</feature>
<evidence type="ECO:0000256" key="2">
    <source>
        <dbReference type="ARBA" id="ARBA00007362"/>
    </source>
</evidence>
<dbReference type="InterPro" id="IPR000620">
    <property type="entry name" value="EamA_dom"/>
</dbReference>
<keyword evidence="3" id="KW-1133">Transmembrane helix</keyword>
<keyword evidence="6" id="KW-1185">Reference proteome</keyword>
<feature type="transmembrane region" description="Helical" evidence="3">
    <location>
        <begin position="92"/>
        <end position="115"/>
    </location>
</feature>
<evidence type="ECO:0000313" key="6">
    <source>
        <dbReference type="Proteomes" id="UP001335737"/>
    </source>
</evidence>
<comment type="subcellular location">
    <subcellularLocation>
        <location evidence="1">Endomembrane system</location>
        <topology evidence="1">Multi-pass membrane protein</topology>
    </subcellularLocation>
</comment>
<feature type="domain" description="EamA" evidence="4">
    <location>
        <begin position="5"/>
        <end position="139"/>
    </location>
</feature>
<feature type="transmembrane region" description="Helical" evidence="3">
    <location>
        <begin position="149"/>
        <end position="170"/>
    </location>
</feature>
<protein>
    <submittedName>
        <fullName evidence="5">DMT family transporter</fullName>
    </submittedName>
</protein>
<dbReference type="RefSeq" id="WP_327607624.1">
    <property type="nucleotide sequence ID" value="NZ_JARZFX010000004.1"/>
</dbReference>
<evidence type="ECO:0000313" key="5">
    <source>
        <dbReference type="EMBL" id="MEC5424060.1"/>
    </source>
</evidence>
<comment type="similarity">
    <text evidence="2">Belongs to the EamA transporter family.</text>
</comment>
<dbReference type="Proteomes" id="UP001335737">
    <property type="component" value="Unassembled WGS sequence"/>
</dbReference>
<comment type="caution">
    <text evidence="5">The sequence shown here is derived from an EMBL/GenBank/DDBJ whole genome shotgun (WGS) entry which is preliminary data.</text>
</comment>
<feature type="transmembrane region" description="Helical" evidence="3">
    <location>
        <begin position="67"/>
        <end position="86"/>
    </location>
</feature>
<feature type="transmembrane region" description="Helical" evidence="3">
    <location>
        <begin position="247"/>
        <end position="265"/>
    </location>
</feature>
<evidence type="ECO:0000259" key="4">
    <source>
        <dbReference type="Pfam" id="PF00892"/>
    </source>
</evidence>
<evidence type="ECO:0000256" key="1">
    <source>
        <dbReference type="ARBA" id="ARBA00004127"/>
    </source>
</evidence>
<keyword evidence="3" id="KW-0812">Transmembrane</keyword>
<dbReference type="Pfam" id="PF00892">
    <property type="entry name" value="EamA"/>
    <property type="match status" value="2"/>
</dbReference>